<dbReference type="PANTHER" id="PTHR21174">
    <property type="match status" value="1"/>
</dbReference>
<proteinExistence type="predicted"/>
<keyword evidence="3" id="KW-1185">Reference proteome</keyword>
<feature type="region of interest" description="Disordered" evidence="1">
    <location>
        <begin position="309"/>
        <end position="331"/>
    </location>
</feature>
<feature type="compositionally biased region" description="Acidic residues" evidence="1">
    <location>
        <begin position="309"/>
        <end position="319"/>
    </location>
</feature>
<gene>
    <name evidence="2" type="ORF">EII11_03445</name>
</gene>
<dbReference type="AlphaFoldDB" id="A0A3P1SFI5"/>
<accession>A0A3P1SFI5</accession>
<evidence type="ECO:0000256" key="1">
    <source>
        <dbReference type="SAM" id="MobiDB-lite"/>
    </source>
</evidence>
<reference evidence="2 3" key="1">
    <citation type="submission" date="2018-11" db="EMBL/GenBank/DDBJ databases">
        <title>Genomes From Bacteria Associated with the Canine Oral Cavity: a Test Case for Automated Genome-Based Taxonomic Assignment.</title>
        <authorList>
            <person name="Coil D.A."/>
            <person name="Jospin G."/>
            <person name="Darling A.E."/>
            <person name="Wallis C."/>
            <person name="Davis I.J."/>
            <person name="Harris S."/>
            <person name="Eisen J.A."/>
            <person name="Holcombe L.J."/>
            <person name="O'Flynn C."/>
        </authorList>
    </citation>
    <scope>NUCLEOTIDE SEQUENCE [LARGE SCALE GENOMIC DNA]</scope>
    <source>
        <strain evidence="2 3">OH770</strain>
    </source>
</reference>
<organism evidence="2 3">
    <name type="scientific">Schaalia canis</name>
    <dbReference type="NCBI Taxonomy" id="100469"/>
    <lineage>
        <taxon>Bacteria</taxon>
        <taxon>Bacillati</taxon>
        <taxon>Actinomycetota</taxon>
        <taxon>Actinomycetes</taxon>
        <taxon>Actinomycetales</taxon>
        <taxon>Actinomycetaceae</taxon>
        <taxon>Schaalia</taxon>
    </lineage>
</organism>
<dbReference type="PANTHER" id="PTHR21174:SF0">
    <property type="entry name" value="HD PHOSPHOHYDROLASE FAMILY PROTEIN-RELATED"/>
    <property type="match status" value="1"/>
</dbReference>
<dbReference type="Proteomes" id="UP000280444">
    <property type="component" value="Unassembled WGS sequence"/>
</dbReference>
<evidence type="ECO:0000313" key="2">
    <source>
        <dbReference type="EMBL" id="RRC95918.1"/>
    </source>
</evidence>
<dbReference type="EMBL" id="RQZF01000002">
    <property type="protein sequence ID" value="RRC95918.1"/>
    <property type="molecule type" value="Genomic_DNA"/>
</dbReference>
<dbReference type="Gene3D" id="1.10.3210.10">
    <property type="entry name" value="Hypothetical protein af1432"/>
    <property type="match status" value="1"/>
</dbReference>
<dbReference type="RefSeq" id="WP_124868633.1">
    <property type="nucleotide sequence ID" value="NZ_RQZF01000002.1"/>
</dbReference>
<dbReference type="SUPFAM" id="SSF109604">
    <property type="entry name" value="HD-domain/PDEase-like"/>
    <property type="match status" value="1"/>
</dbReference>
<evidence type="ECO:0000313" key="3">
    <source>
        <dbReference type="Proteomes" id="UP000280444"/>
    </source>
</evidence>
<sequence>MGAEAPQWLFSSFVDALQEIGATASRAECEAEARDLVARWSAPERTAHSFRHLINVLAHIDELSSSVHDPDVLRVAAWYHGAILDRAPCSARDELDPSAPASNCPDLTRARLEGLEVSEDVITRVLELIHNIARHEAARDDIDAQVLVDADLARLADSPRDFKKYCENLREEYHAIDDLTYYTARRNAIRRLLARETVYHTAAAQEWEDTARANLEVELLRLEDRIRALNPDADLNDTDDGDEPLIPATKKAAPIDAGVKSDDEALPCADTVIIKRKQLKKNQATPAEEVPTTTGVLPVLAPVEDEALPPAAADDDDASSLETAIDALNVP</sequence>
<name>A0A3P1SFI5_9ACTO</name>
<dbReference type="OrthoDB" id="9808993at2"/>
<dbReference type="InterPro" id="IPR009218">
    <property type="entry name" value="HD_phosphohydro"/>
</dbReference>
<protein>
    <submittedName>
        <fullName evidence="2">Uncharacterized protein</fullName>
    </submittedName>
</protein>
<comment type="caution">
    <text evidence="2">The sequence shown here is derived from an EMBL/GenBank/DDBJ whole genome shotgun (WGS) entry which is preliminary data.</text>
</comment>